<accession>A0AAV8TVX0</accession>
<keyword evidence="3" id="KW-1185">Reference proteome</keyword>
<dbReference type="Proteomes" id="UP001159364">
    <property type="component" value="Linkage Group LG03"/>
</dbReference>
<evidence type="ECO:0000313" key="2">
    <source>
        <dbReference type="EMBL" id="KAJ8770330.1"/>
    </source>
</evidence>
<dbReference type="Pfam" id="PF09713">
    <property type="entry name" value="A_thal_3526"/>
    <property type="match status" value="1"/>
</dbReference>
<comment type="caution">
    <text evidence="2">The sequence shown here is derived from an EMBL/GenBank/DDBJ whole genome shotgun (WGS) entry which is preliminary data.</text>
</comment>
<evidence type="ECO:0000256" key="1">
    <source>
        <dbReference type="SAM" id="MobiDB-lite"/>
    </source>
</evidence>
<proteinExistence type="predicted"/>
<evidence type="ECO:0008006" key="4">
    <source>
        <dbReference type="Google" id="ProtNLM"/>
    </source>
</evidence>
<reference evidence="2 3" key="1">
    <citation type="submission" date="2021-09" db="EMBL/GenBank/DDBJ databases">
        <title>Genomic insights and catalytic innovation underlie evolution of tropane alkaloids biosynthesis.</title>
        <authorList>
            <person name="Wang Y.-J."/>
            <person name="Tian T."/>
            <person name="Huang J.-P."/>
            <person name="Huang S.-X."/>
        </authorList>
    </citation>
    <scope>NUCLEOTIDE SEQUENCE [LARGE SCALE GENOMIC DNA]</scope>
    <source>
        <strain evidence="2">KIB-2018</strain>
        <tissue evidence="2">Leaf</tissue>
    </source>
</reference>
<dbReference type="PANTHER" id="PTHR31871:SF1">
    <property type="entry name" value="HISTIDINE-TRNA LIGASE"/>
    <property type="match status" value="1"/>
</dbReference>
<feature type="compositionally biased region" description="Basic and acidic residues" evidence="1">
    <location>
        <begin position="298"/>
        <end position="307"/>
    </location>
</feature>
<feature type="region of interest" description="Disordered" evidence="1">
    <location>
        <begin position="288"/>
        <end position="323"/>
    </location>
</feature>
<name>A0AAV8TVX0_9ROSI</name>
<dbReference type="PANTHER" id="PTHR31871">
    <property type="entry name" value="OS02G0137100 PROTEIN"/>
    <property type="match status" value="1"/>
</dbReference>
<organism evidence="2 3">
    <name type="scientific">Erythroxylum novogranatense</name>
    <dbReference type="NCBI Taxonomy" id="1862640"/>
    <lineage>
        <taxon>Eukaryota</taxon>
        <taxon>Viridiplantae</taxon>
        <taxon>Streptophyta</taxon>
        <taxon>Embryophyta</taxon>
        <taxon>Tracheophyta</taxon>
        <taxon>Spermatophyta</taxon>
        <taxon>Magnoliopsida</taxon>
        <taxon>eudicotyledons</taxon>
        <taxon>Gunneridae</taxon>
        <taxon>Pentapetalae</taxon>
        <taxon>rosids</taxon>
        <taxon>fabids</taxon>
        <taxon>Malpighiales</taxon>
        <taxon>Erythroxylaceae</taxon>
        <taxon>Erythroxylum</taxon>
    </lineage>
</organism>
<dbReference type="AlphaFoldDB" id="A0AAV8TVX0"/>
<dbReference type="InterPro" id="IPR006476">
    <property type="entry name" value="CHP01589_pln"/>
</dbReference>
<evidence type="ECO:0000313" key="3">
    <source>
        <dbReference type="Proteomes" id="UP001159364"/>
    </source>
</evidence>
<dbReference type="NCBIfam" id="TIGR01589">
    <property type="entry name" value="A_thal_3526"/>
    <property type="match status" value="1"/>
</dbReference>
<protein>
    <recommendedName>
        <fullName evidence="4">Angiotensin-converting enzyme 2</fullName>
    </recommendedName>
</protein>
<sequence length="323" mass="35698">MSSGPPGRRVSPRDIQVVQNLIERCLQLYMNQREVVQTLLAQAKIEPGFTELVWQKLEEENREFFNAYYLRLMVKQQISEFNKLLEQQVELMRQINPTGLPPLPTSNGSHVAPAQNSACYAPEHTGPALKSENLHQQIGSSLTNGFANGGSLLHPIMDPTISMSAHSDRLDAPQNMLSTQRSNIGLMQGLNGEAIKSESGYLGPSTFMFGADRVLEACPPNTDVSVAATFRSLESNSETLNDPMLNTDDSSYGFLDQISRNLSLTDLTIFSRSSDILENYSRSPFLGPDDESFLDSPDIDHKGDVRGLDTMSEGVNYDNFGSD</sequence>
<gene>
    <name evidence="2" type="ORF">K2173_014940</name>
</gene>
<dbReference type="EMBL" id="JAIWQS010000003">
    <property type="protein sequence ID" value="KAJ8770330.1"/>
    <property type="molecule type" value="Genomic_DNA"/>
</dbReference>